<reference evidence="2" key="1">
    <citation type="submission" date="2013-04" db="EMBL/GenBank/DDBJ databases">
        <authorList>
            <person name="Qu J."/>
            <person name="Murali S.C."/>
            <person name="Bandaranaike D."/>
            <person name="Bellair M."/>
            <person name="Blankenburg K."/>
            <person name="Chao H."/>
            <person name="Dinh H."/>
            <person name="Doddapaneni H."/>
            <person name="Downs B."/>
            <person name="Dugan-Rocha S."/>
            <person name="Elkadiri S."/>
            <person name="Gnanaolivu R.D."/>
            <person name="Hernandez B."/>
            <person name="Javaid M."/>
            <person name="Jayaseelan J.C."/>
            <person name="Lee S."/>
            <person name="Li M."/>
            <person name="Ming W."/>
            <person name="Munidasa M."/>
            <person name="Muniz J."/>
            <person name="Nguyen L."/>
            <person name="Ongeri F."/>
            <person name="Osuji N."/>
            <person name="Pu L.-L."/>
            <person name="Puazo M."/>
            <person name="Qu C."/>
            <person name="Quiroz J."/>
            <person name="Raj R."/>
            <person name="Weissenberger G."/>
            <person name="Xin Y."/>
            <person name="Zou X."/>
            <person name="Han Y."/>
            <person name="Richards S."/>
            <person name="Worley K."/>
            <person name="Muzny D."/>
            <person name="Gibbs R."/>
        </authorList>
    </citation>
    <scope>NUCLEOTIDE SEQUENCE</scope>
    <source>
        <strain evidence="2">Sampled in the wild</strain>
    </source>
</reference>
<dbReference type="OrthoDB" id="4327074at2759"/>
<evidence type="ECO:0000256" key="1">
    <source>
        <dbReference type="SAM" id="MobiDB-lite"/>
    </source>
</evidence>
<keyword evidence="3" id="KW-1185">Reference proteome</keyword>
<sequence>MASNKRPMSHLHIPSILAKSIPQAATPSNIMAGFRVTGISPLNPIIFTESDFMPSYATDRPEPPVKTGNESPPSYSPEGSVAIDYRD</sequence>
<name>A0A8K0KUD9_LADFU</name>
<gene>
    <name evidence="2" type="ORF">J437_LFUL019460</name>
</gene>
<feature type="region of interest" description="Disordered" evidence="1">
    <location>
        <begin position="53"/>
        <end position="87"/>
    </location>
</feature>
<dbReference type="AlphaFoldDB" id="A0A8K0KUD9"/>
<comment type="caution">
    <text evidence="2">The sequence shown here is derived from an EMBL/GenBank/DDBJ whole genome shotgun (WGS) entry which is preliminary data.</text>
</comment>
<organism evidence="2 3">
    <name type="scientific">Ladona fulva</name>
    <name type="common">Scarce chaser dragonfly</name>
    <name type="synonym">Libellula fulva</name>
    <dbReference type="NCBI Taxonomy" id="123851"/>
    <lineage>
        <taxon>Eukaryota</taxon>
        <taxon>Metazoa</taxon>
        <taxon>Ecdysozoa</taxon>
        <taxon>Arthropoda</taxon>
        <taxon>Hexapoda</taxon>
        <taxon>Insecta</taxon>
        <taxon>Pterygota</taxon>
        <taxon>Palaeoptera</taxon>
        <taxon>Odonata</taxon>
        <taxon>Epiprocta</taxon>
        <taxon>Anisoptera</taxon>
        <taxon>Libelluloidea</taxon>
        <taxon>Libellulidae</taxon>
        <taxon>Ladona</taxon>
    </lineage>
</organism>
<accession>A0A8K0KUD9</accession>
<evidence type="ECO:0000313" key="2">
    <source>
        <dbReference type="EMBL" id="KAG8239936.1"/>
    </source>
</evidence>
<proteinExistence type="predicted"/>
<evidence type="ECO:0000313" key="3">
    <source>
        <dbReference type="Proteomes" id="UP000792457"/>
    </source>
</evidence>
<feature type="non-terminal residue" evidence="2">
    <location>
        <position position="87"/>
    </location>
</feature>
<dbReference type="EMBL" id="KZ310378">
    <property type="protein sequence ID" value="KAG8239936.1"/>
    <property type="molecule type" value="Genomic_DNA"/>
</dbReference>
<protein>
    <submittedName>
        <fullName evidence="2">Uncharacterized protein</fullName>
    </submittedName>
</protein>
<reference evidence="2" key="2">
    <citation type="submission" date="2017-10" db="EMBL/GenBank/DDBJ databases">
        <title>Ladona fulva Genome sequencing and assembly.</title>
        <authorList>
            <person name="Murali S."/>
            <person name="Richards S."/>
            <person name="Bandaranaike D."/>
            <person name="Bellair M."/>
            <person name="Blankenburg K."/>
            <person name="Chao H."/>
            <person name="Dinh H."/>
            <person name="Doddapaneni H."/>
            <person name="Dugan-Rocha S."/>
            <person name="Elkadiri S."/>
            <person name="Gnanaolivu R."/>
            <person name="Hernandez B."/>
            <person name="Skinner E."/>
            <person name="Javaid M."/>
            <person name="Lee S."/>
            <person name="Li M."/>
            <person name="Ming W."/>
            <person name="Munidasa M."/>
            <person name="Muniz J."/>
            <person name="Nguyen L."/>
            <person name="Hughes D."/>
            <person name="Osuji N."/>
            <person name="Pu L.-L."/>
            <person name="Puazo M."/>
            <person name="Qu C."/>
            <person name="Quiroz J."/>
            <person name="Raj R."/>
            <person name="Weissenberger G."/>
            <person name="Xin Y."/>
            <person name="Zou X."/>
            <person name="Han Y."/>
            <person name="Worley K."/>
            <person name="Muzny D."/>
            <person name="Gibbs R."/>
        </authorList>
    </citation>
    <scope>NUCLEOTIDE SEQUENCE</scope>
    <source>
        <strain evidence="2">Sampled in the wild</strain>
    </source>
</reference>
<dbReference type="Proteomes" id="UP000792457">
    <property type="component" value="Unassembled WGS sequence"/>
</dbReference>